<dbReference type="GO" id="GO:0003729">
    <property type="term" value="F:mRNA binding"/>
    <property type="evidence" value="ECO:0007669"/>
    <property type="project" value="EnsemblFungi"/>
</dbReference>
<evidence type="ECO:0000313" key="11">
    <source>
        <dbReference type="Proteomes" id="UP000029867"/>
    </source>
</evidence>
<evidence type="ECO:0000313" key="10">
    <source>
        <dbReference type="EMBL" id="KGK38644.1"/>
    </source>
</evidence>
<accession>A0A099P2X8</accession>
<keyword evidence="4" id="KW-0747">Spliceosome</keyword>
<sequence>MPEDVTRRNKLVQSFSVPKDVSRELAQDAEEATDVFAERKSDGSVIGSVDERRATKRQRQFDVIKEKMDRLEGNQASDALGDDITGGINEKSLEIRHRRDRTPTRREGNENRDRTPTRNEIRESTPTRSEVRDRTPSVADKDCIRRGRKRRLSDGENDGGRADDVEDTKERSGMVRHETKDIPIVMGIPLTRENLDRLLPPSFKIVPFPDDYKPLDNLPPDISKFESFASTSSKLLALSDNSLVEQEKFDPKLIYNLPDMKDLQTFTELDFKIFGKLTTLKAKNIPALPPAEQLEIKCMKLILKIKNGTTNARKLAMRSLTDSSPTFGPELIFNIVLPLLSDPQLDEQGRHLLIKIITRVMFKLGDSIRPFTEKILIVTMPLLNDDNSMVRTEGRDVISKLTKVVGLYTMLTVLRPDLNNEDDYVRNMVAKAFAVIASSLGIQTLVPFLKAICHSKKDWVIRQTGLKIIQQISVLMGSAVLPYLNQLVRCIITNLEYEVPNIRIAAASAVSSLADASFPYGFESFEVLLKPLWKGLKIHKGKALAQFIRALGNLVPLMNAENASYYSFELLKIMRRECASVDDDMKRAILTIFEKICKPDLVEKRLIVESNIIEPFFKNFWARRIAMDKKFKNLCINACYALSLTIGSEEVILSILPSLKDESEPFRRMALEVSDRVLESLGSFDLDDKTITRLLNGLLYCFQHQTLDNKALNLIVLNGFANILNNLGIRSKEHIMPIISVLLYRLKNKDVGIREQAADFIARICGVLKICKEEDLLIRLGTILYESLGEVYPDVLGSILNALRCVILAVEKIELLNPPISQILSTLTPILKNRHEKVQEMNIPLIGDIAIRAQEYISHKEWMRISFELLEMLKAYKKSIRKSANKTFGLIAKVIGPADLLVVLLNNLKNQERQLRVCTAVALGIVADVCLPYTVLPALMNEYRYPDKNVQNGVLKALTFMFEYIGEVGSDYIYASTPLLLDALTDRDLVHRQIASSVVTNMALGSYGQGYEDAFINLLNLIWPNIFETSPHVITQVMDSIDSLGIVLGSGILLNYIWIGLFHPARKVRECYWKVFNNLYITQGHTMVQYYPRFEEVGPEPSSMQAEESTKESYTSFLIEELDLWI</sequence>
<dbReference type="VEuPathDB" id="FungiDB:C5L36_0C11410"/>
<comment type="similarity">
    <text evidence="2">Belongs to the SF3B1 family.</text>
</comment>
<comment type="subcellular location">
    <subcellularLocation>
        <location evidence="1">Nucleus</location>
    </subcellularLocation>
</comment>
<comment type="caution">
    <text evidence="10">The sequence shown here is derived from an EMBL/GenBank/DDBJ whole genome shotgun (WGS) entry which is preliminary data.</text>
</comment>
<feature type="region of interest" description="Disordered" evidence="8">
    <location>
        <begin position="69"/>
        <end position="177"/>
    </location>
</feature>
<dbReference type="GO" id="GO:0140727">
    <property type="term" value="P:siRNA-mediated pericentric heterochromatin formation"/>
    <property type="evidence" value="ECO:0007669"/>
    <property type="project" value="EnsemblFungi"/>
</dbReference>
<dbReference type="GO" id="GO:0071014">
    <property type="term" value="C:post-mRNA release spliceosomal complex"/>
    <property type="evidence" value="ECO:0007669"/>
    <property type="project" value="EnsemblFungi"/>
</dbReference>
<dbReference type="GO" id="GO:0071004">
    <property type="term" value="C:U2-type prespliceosome"/>
    <property type="evidence" value="ECO:0007669"/>
    <property type="project" value="EnsemblFungi"/>
</dbReference>
<reference evidence="11" key="1">
    <citation type="journal article" date="2014" name="Microb. Cell Fact.">
        <title>Exploiting Issatchenkia orientalis SD108 for succinic acid production.</title>
        <authorList>
            <person name="Xiao H."/>
            <person name="Shao Z."/>
            <person name="Jiang Y."/>
            <person name="Dole S."/>
            <person name="Zhao H."/>
        </authorList>
    </citation>
    <scope>NUCLEOTIDE SEQUENCE [LARGE SCALE GENOMIC DNA]</scope>
    <source>
        <strain evidence="11">SD108</strain>
    </source>
</reference>
<evidence type="ECO:0000256" key="7">
    <source>
        <dbReference type="ARBA" id="ARBA00023242"/>
    </source>
</evidence>
<dbReference type="GO" id="GO:0005686">
    <property type="term" value="C:U2 snRNP"/>
    <property type="evidence" value="ECO:0007669"/>
    <property type="project" value="EnsemblFungi"/>
</dbReference>
<evidence type="ECO:0000259" key="9">
    <source>
        <dbReference type="Pfam" id="PF22646"/>
    </source>
</evidence>
<dbReference type="GO" id="GO:0000974">
    <property type="term" value="C:Prp19 complex"/>
    <property type="evidence" value="ECO:0007669"/>
    <property type="project" value="EnsemblFungi"/>
</dbReference>
<keyword evidence="5" id="KW-0677">Repeat</keyword>
<gene>
    <name evidence="10" type="ORF">JL09_g2182</name>
</gene>
<dbReference type="InterPro" id="IPR038737">
    <property type="entry name" value="SF3b_su1-like"/>
</dbReference>
<dbReference type="HOGENOM" id="CLU_002242_0_1_1"/>
<evidence type="ECO:0000256" key="5">
    <source>
        <dbReference type="ARBA" id="ARBA00022737"/>
    </source>
</evidence>
<evidence type="ECO:0000256" key="8">
    <source>
        <dbReference type="SAM" id="MobiDB-lite"/>
    </source>
</evidence>
<proteinExistence type="inferred from homology"/>
<dbReference type="eggNOG" id="KOG0213">
    <property type="taxonomic scope" value="Eukaryota"/>
</dbReference>
<dbReference type="PANTHER" id="PTHR12097">
    <property type="entry name" value="SPLICING FACTOR 3B, SUBUNIT 1-RELATED"/>
    <property type="match status" value="1"/>
</dbReference>
<keyword evidence="7" id="KW-0539">Nucleus</keyword>
<dbReference type="InterPro" id="IPR054573">
    <property type="entry name" value="PP2A/SF3B1-like_HEAT"/>
</dbReference>
<feature type="domain" description="Phosphatase PP2A regulatory subunit A/Splicing factor 3B subunit 1-like HEAT repeat" evidence="9">
    <location>
        <begin position="895"/>
        <end position="965"/>
    </location>
</feature>
<protein>
    <recommendedName>
        <fullName evidence="9">Phosphatase PP2A regulatory subunit A/Splicing factor 3B subunit 1-like HEAT repeat domain-containing protein</fullName>
    </recommendedName>
</protein>
<dbReference type="InterPro" id="IPR016024">
    <property type="entry name" value="ARM-type_fold"/>
</dbReference>
<name>A0A099P2X8_PICKU</name>
<dbReference type="GO" id="GO:0000245">
    <property type="term" value="P:spliceosomal complex assembly"/>
    <property type="evidence" value="ECO:0007669"/>
    <property type="project" value="EnsemblFungi"/>
</dbReference>
<dbReference type="AlphaFoldDB" id="A0A099P2X8"/>
<evidence type="ECO:0000256" key="1">
    <source>
        <dbReference type="ARBA" id="ARBA00004123"/>
    </source>
</evidence>
<evidence type="ECO:0000256" key="4">
    <source>
        <dbReference type="ARBA" id="ARBA00022728"/>
    </source>
</evidence>
<dbReference type="EMBL" id="JQFK01000017">
    <property type="protein sequence ID" value="KGK38644.1"/>
    <property type="molecule type" value="Genomic_DNA"/>
</dbReference>
<dbReference type="GO" id="GO:0045292">
    <property type="term" value="P:mRNA cis splicing, via spliceosome"/>
    <property type="evidence" value="ECO:0007669"/>
    <property type="project" value="EnsemblFungi"/>
</dbReference>
<evidence type="ECO:0000256" key="6">
    <source>
        <dbReference type="ARBA" id="ARBA00023187"/>
    </source>
</evidence>
<dbReference type="Gene3D" id="1.25.10.10">
    <property type="entry name" value="Leucine-rich Repeat Variant"/>
    <property type="match status" value="3"/>
</dbReference>
<evidence type="ECO:0000256" key="2">
    <source>
        <dbReference type="ARBA" id="ARBA00005754"/>
    </source>
</evidence>
<keyword evidence="6" id="KW-0508">mRNA splicing</keyword>
<keyword evidence="3" id="KW-0507">mRNA processing</keyword>
<dbReference type="InterPro" id="IPR011989">
    <property type="entry name" value="ARM-like"/>
</dbReference>
<dbReference type="Pfam" id="PF22646">
    <property type="entry name" value="PPP2R1A-like_HEAT"/>
    <property type="match status" value="1"/>
</dbReference>
<feature type="compositionally biased region" description="Basic and acidic residues" evidence="8">
    <location>
        <begin position="152"/>
        <end position="177"/>
    </location>
</feature>
<feature type="compositionally biased region" description="Basic and acidic residues" evidence="8">
    <location>
        <begin position="91"/>
        <end position="145"/>
    </location>
</feature>
<evidence type="ECO:0000256" key="3">
    <source>
        <dbReference type="ARBA" id="ARBA00022664"/>
    </source>
</evidence>
<feature type="region of interest" description="Disordered" evidence="8">
    <location>
        <begin position="34"/>
        <end position="57"/>
    </location>
</feature>
<dbReference type="Proteomes" id="UP000029867">
    <property type="component" value="Unassembled WGS sequence"/>
</dbReference>
<dbReference type="SUPFAM" id="SSF48371">
    <property type="entry name" value="ARM repeat"/>
    <property type="match status" value="1"/>
</dbReference>
<organism evidence="10 11">
    <name type="scientific">Pichia kudriavzevii</name>
    <name type="common">Yeast</name>
    <name type="synonym">Issatchenkia orientalis</name>
    <dbReference type="NCBI Taxonomy" id="4909"/>
    <lineage>
        <taxon>Eukaryota</taxon>
        <taxon>Fungi</taxon>
        <taxon>Dikarya</taxon>
        <taxon>Ascomycota</taxon>
        <taxon>Saccharomycotina</taxon>
        <taxon>Pichiomycetes</taxon>
        <taxon>Pichiales</taxon>
        <taxon>Pichiaceae</taxon>
        <taxon>Pichia</taxon>
    </lineage>
</organism>